<dbReference type="RefSeq" id="XP_041159157.1">
    <property type="nucleotide sequence ID" value="XM_041306750.1"/>
</dbReference>
<evidence type="ECO:0000256" key="1">
    <source>
        <dbReference type="SAM" id="MobiDB-lite"/>
    </source>
</evidence>
<evidence type="ECO:0000313" key="2">
    <source>
        <dbReference type="EMBL" id="KAG1792578.1"/>
    </source>
</evidence>
<name>A0A9P7AMR5_9AGAM</name>
<dbReference type="AlphaFoldDB" id="A0A9P7AMR5"/>
<reference evidence="2" key="1">
    <citation type="journal article" date="2020" name="New Phytol.">
        <title>Comparative genomics reveals dynamic genome evolution in host specialist ectomycorrhizal fungi.</title>
        <authorList>
            <person name="Lofgren L.A."/>
            <person name="Nguyen N.H."/>
            <person name="Vilgalys R."/>
            <person name="Ruytinx J."/>
            <person name="Liao H.L."/>
            <person name="Branco S."/>
            <person name="Kuo A."/>
            <person name="LaButti K."/>
            <person name="Lipzen A."/>
            <person name="Andreopoulos W."/>
            <person name="Pangilinan J."/>
            <person name="Riley R."/>
            <person name="Hundley H."/>
            <person name="Na H."/>
            <person name="Barry K."/>
            <person name="Grigoriev I.V."/>
            <person name="Stajich J.E."/>
            <person name="Kennedy P.G."/>
        </authorList>
    </citation>
    <scope>NUCLEOTIDE SEQUENCE</scope>
    <source>
        <strain evidence="2">S12</strain>
    </source>
</reference>
<dbReference type="Proteomes" id="UP000719766">
    <property type="component" value="Unassembled WGS sequence"/>
</dbReference>
<dbReference type="EMBL" id="JABBWE010000035">
    <property type="protein sequence ID" value="KAG1792578.1"/>
    <property type="molecule type" value="Genomic_DNA"/>
</dbReference>
<dbReference type="GeneID" id="64600514"/>
<keyword evidence="3" id="KW-1185">Reference proteome</keyword>
<gene>
    <name evidence="2" type="ORF">HD556DRAFT_1444265</name>
</gene>
<dbReference type="OrthoDB" id="4230923at2759"/>
<evidence type="ECO:0000313" key="3">
    <source>
        <dbReference type="Proteomes" id="UP000719766"/>
    </source>
</evidence>
<organism evidence="2 3">
    <name type="scientific">Suillus plorans</name>
    <dbReference type="NCBI Taxonomy" id="116603"/>
    <lineage>
        <taxon>Eukaryota</taxon>
        <taxon>Fungi</taxon>
        <taxon>Dikarya</taxon>
        <taxon>Basidiomycota</taxon>
        <taxon>Agaricomycotina</taxon>
        <taxon>Agaricomycetes</taxon>
        <taxon>Agaricomycetidae</taxon>
        <taxon>Boletales</taxon>
        <taxon>Suillineae</taxon>
        <taxon>Suillaceae</taxon>
        <taxon>Suillus</taxon>
    </lineage>
</organism>
<sequence>MPLNPKGHQKTSTPPTRSSSRLAVNEIIASNSEVKDIVSAQNYLTQTAMAISGKPYSIDNLSDILFHITQLPGMNLPAQNAIRAVAFLLEEAAEIKMADKVAKLVLTAITPQIAKLQDTSENITSSASKLETTQAKITDVSSNLSGNTADRIIDSATIDSHLEKMQEAVTTLTTQVKEANNQGNYKKALLTGLDTNTDPLTTQRAARDAIKARQILIDINKDSQLAPGKVSHAQLVDFINKAIKTIPTQDSPSLEIRAINQFRNGGTVIEMMTADGAQHLKKPEIKKKFLEALDPMASIKDRTYQVIIQFVPLTFNPGNPDHIDNLEQENNWSQGVLTSARWVKPPEKRNNTQSVAHIMASFNDPNVANTSI</sequence>
<comment type="caution">
    <text evidence="2">The sequence shown here is derived from an EMBL/GenBank/DDBJ whole genome shotgun (WGS) entry which is preliminary data.</text>
</comment>
<protein>
    <submittedName>
        <fullName evidence="2">Uncharacterized protein</fullName>
    </submittedName>
</protein>
<feature type="compositionally biased region" description="Low complexity" evidence="1">
    <location>
        <begin position="11"/>
        <end position="20"/>
    </location>
</feature>
<proteinExistence type="predicted"/>
<feature type="region of interest" description="Disordered" evidence="1">
    <location>
        <begin position="1"/>
        <end position="20"/>
    </location>
</feature>
<accession>A0A9P7AMR5</accession>